<comment type="caution">
    <text evidence="6">The sequence shown here is derived from an EMBL/GenBank/DDBJ whole genome shotgun (WGS) entry which is preliminary data.</text>
</comment>
<dbReference type="Pfam" id="PF00501">
    <property type="entry name" value="AMP-binding"/>
    <property type="match status" value="1"/>
</dbReference>
<name>A0A365GYT2_9ACTN</name>
<gene>
    <name evidence="6" type="ORF">DPM19_28610</name>
</gene>
<dbReference type="Gene3D" id="3.30.300.30">
    <property type="match status" value="1"/>
</dbReference>
<protein>
    <recommendedName>
        <fullName evidence="5">Carrier domain-containing protein</fullName>
    </recommendedName>
</protein>
<dbReference type="Pfam" id="PF13193">
    <property type="entry name" value="AMP-binding_C"/>
    <property type="match status" value="1"/>
</dbReference>
<feature type="region of interest" description="Disordered" evidence="4">
    <location>
        <begin position="1"/>
        <end position="20"/>
    </location>
</feature>
<dbReference type="PANTHER" id="PTHR45527">
    <property type="entry name" value="NONRIBOSOMAL PEPTIDE SYNTHETASE"/>
    <property type="match status" value="1"/>
</dbReference>
<dbReference type="InterPro" id="IPR006162">
    <property type="entry name" value="Ppantetheine_attach_site"/>
</dbReference>
<dbReference type="RefSeq" id="WP_111871159.1">
    <property type="nucleotide sequence ID" value="NZ_QLYX01000016.1"/>
</dbReference>
<dbReference type="Gene3D" id="3.40.50.980">
    <property type="match status" value="2"/>
</dbReference>
<accession>A0A365GYT2</accession>
<dbReference type="SUPFAM" id="SSF47336">
    <property type="entry name" value="ACP-like"/>
    <property type="match status" value="1"/>
</dbReference>
<dbReference type="Gene3D" id="3.30.559.10">
    <property type="entry name" value="Chloramphenicol acetyltransferase-like domain"/>
    <property type="match status" value="1"/>
</dbReference>
<dbReference type="NCBIfam" id="TIGR01733">
    <property type="entry name" value="AA-adenyl-dom"/>
    <property type="match status" value="1"/>
</dbReference>
<reference evidence="6 7" key="1">
    <citation type="submission" date="2018-06" db="EMBL/GenBank/DDBJ databases">
        <title>Actinomadura craniellae sp. nov. isolated from marine sponge Craniella sp.</title>
        <authorList>
            <person name="Li L."/>
            <person name="Xu Q.H."/>
            <person name="Lin H.W."/>
            <person name="Lu Y.H."/>
        </authorList>
    </citation>
    <scope>NUCLEOTIDE SEQUENCE [LARGE SCALE GENOMIC DNA]</scope>
    <source>
        <strain evidence="6 7">LHW63021</strain>
    </source>
</reference>
<dbReference type="GO" id="GO:0005737">
    <property type="term" value="C:cytoplasm"/>
    <property type="evidence" value="ECO:0007669"/>
    <property type="project" value="TreeGrafter"/>
</dbReference>
<evidence type="ECO:0000313" key="6">
    <source>
        <dbReference type="EMBL" id="RAY11928.1"/>
    </source>
</evidence>
<evidence type="ECO:0000256" key="4">
    <source>
        <dbReference type="SAM" id="MobiDB-lite"/>
    </source>
</evidence>
<dbReference type="GO" id="GO:0031177">
    <property type="term" value="F:phosphopantetheine binding"/>
    <property type="evidence" value="ECO:0007669"/>
    <property type="project" value="InterPro"/>
</dbReference>
<dbReference type="AlphaFoldDB" id="A0A365GYT2"/>
<dbReference type="PROSITE" id="PS50075">
    <property type="entry name" value="CARRIER"/>
    <property type="match status" value="1"/>
</dbReference>
<dbReference type="SUPFAM" id="SSF56801">
    <property type="entry name" value="Acetyl-CoA synthetase-like"/>
    <property type="match status" value="1"/>
</dbReference>
<dbReference type="Gene3D" id="2.30.38.10">
    <property type="entry name" value="Luciferase, Domain 3"/>
    <property type="match status" value="1"/>
</dbReference>
<feature type="domain" description="Carrier" evidence="5">
    <location>
        <begin position="964"/>
        <end position="1039"/>
    </location>
</feature>
<dbReference type="GO" id="GO:0043041">
    <property type="term" value="P:amino acid activation for nonribosomal peptide biosynthetic process"/>
    <property type="evidence" value="ECO:0007669"/>
    <property type="project" value="TreeGrafter"/>
</dbReference>
<dbReference type="InterPro" id="IPR000873">
    <property type="entry name" value="AMP-dep_synth/lig_dom"/>
</dbReference>
<dbReference type="Proteomes" id="UP000251891">
    <property type="component" value="Unassembled WGS sequence"/>
</dbReference>
<dbReference type="InterPro" id="IPR045851">
    <property type="entry name" value="AMP-bd_C_sf"/>
</dbReference>
<dbReference type="GO" id="GO:0044550">
    <property type="term" value="P:secondary metabolite biosynthetic process"/>
    <property type="evidence" value="ECO:0007669"/>
    <property type="project" value="TreeGrafter"/>
</dbReference>
<dbReference type="Gene3D" id="3.30.559.30">
    <property type="entry name" value="Nonribosomal peptide synthetase, condensation domain"/>
    <property type="match status" value="1"/>
</dbReference>
<dbReference type="InterPro" id="IPR023213">
    <property type="entry name" value="CAT-like_dom_sf"/>
</dbReference>
<sequence>MPSSRERLPSPAPGISREHTTASAKEEALWLLETLVPGCAANNVPFALQIAGELHIPALERALSALLRRYPVLRTVYRAHDTRLTKTTLEPDEFPVEIERLHSSHPSVEADLTAFVARPFSLDGSPLLRAGLLPREDGAYFCVAVHHLNFDVASATIFIEDFAAAYENEVTGSPSPPGDGPVDPLVEAEPRPESLSFWHEQLAGFDPDGSDLWCGVSEIPQPTLLGEQITYRLSPAVKKSVQRAQKDLRSPEAVILLAAYCLLLDGHGAGPDVVVGSPVNVRPQGAERAIGYHVNFIPLRVRVDRAMSVRDLVLRTRDVFFNSLLHADVPVDALTRALPRSAFARRAMLFRHVFNYLPDFELPEFVIADRPARTLMVENGYSKFDIEFFVMSSGEDLRVRIVYRPEILGRSDVELMLERYEALLLSLTAEADRPVREIPLWGERDRTVIETANRTAAQVLPASVLEAFHGHVEASPDAVAIEDGERTVTYRGLWESACAVTDMLRENRVDPGDVVAVAVKRSPELAASVLGIWLAGATYLPIDPDHPAQRVSYQLSDSGTRVVLAGTEMAGHLGDGLTVLPPDPVAGETAARRLGDFPADSTGRAYLIYTSGSTGRPKGTLVTHPGLANAVAHFTEELGVGSGDSMLWLTTFAFDISGLELFVPLFSGGRAVVAPDEARVNGGLLHDLIERHDVQVIQATPTTWRIVLGDGAGILRGRKVLCGGETLPVTLAQQLVATGCDLHHVYGPTESTIWSTSGTVTGRPGARLDVGRPIRNTQIMVMDPDGRELPLGVSGELCVAGHGVAEGYHNRTELTADRFRDHAVHGRYYRTGDTARWRTDGTLELLGRSDRQIKLRGNRIELGEIEATLLQHPEVKAAAVIVLGDPSADAKLIAFVEAAGGSLSVDDLWEQARTSLSRSMVPQEFVVVDALPTNANEKVDYPALTAMAAERGTETRAPREPGSHESDELLATLITLWSGLLEREDVTADTNFFTSGGDSLRGALLGQRLEDGTGIYVPLAELFENPTPRNLAAWIRAANGDQEAAPVGTPATSAEHDPRTPIS</sequence>
<dbReference type="SMART" id="SM00823">
    <property type="entry name" value="PKS_PP"/>
    <property type="match status" value="1"/>
</dbReference>
<dbReference type="Gene3D" id="1.10.1200.10">
    <property type="entry name" value="ACP-like"/>
    <property type="match status" value="1"/>
</dbReference>
<dbReference type="InterPro" id="IPR036736">
    <property type="entry name" value="ACP-like_sf"/>
</dbReference>
<dbReference type="PANTHER" id="PTHR45527:SF1">
    <property type="entry name" value="FATTY ACID SYNTHASE"/>
    <property type="match status" value="1"/>
</dbReference>
<dbReference type="PROSITE" id="PS00012">
    <property type="entry name" value="PHOSPHOPANTETHEINE"/>
    <property type="match status" value="1"/>
</dbReference>
<keyword evidence="2" id="KW-0596">Phosphopantetheine</keyword>
<evidence type="ECO:0000256" key="1">
    <source>
        <dbReference type="ARBA" id="ARBA00001957"/>
    </source>
</evidence>
<dbReference type="GO" id="GO:0003824">
    <property type="term" value="F:catalytic activity"/>
    <property type="evidence" value="ECO:0007669"/>
    <property type="project" value="InterPro"/>
</dbReference>
<evidence type="ECO:0000313" key="7">
    <source>
        <dbReference type="Proteomes" id="UP000251891"/>
    </source>
</evidence>
<dbReference type="InterPro" id="IPR009081">
    <property type="entry name" value="PP-bd_ACP"/>
</dbReference>
<feature type="region of interest" description="Disordered" evidence="4">
    <location>
        <begin position="1042"/>
        <end position="1063"/>
    </location>
</feature>
<comment type="cofactor">
    <cofactor evidence="1">
        <name>pantetheine 4'-phosphate</name>
        <dbReference type="ChEBI" id="CHEBI:47942"/>
    </cofactor>
</comment>
<dbReference type="InterPro" id="IPR020806">
    <property type="entry name" value="PKS_PP-bd"/>
</dbReference>
<dbReference type="Pfam" id="PF00668">
    <property type="entry name" value="Condensation"/>
    <property type="match status" value="1"/>
</dbReference>
<organism evidence="6 7">
    <name type="scientific">Actinomadura craniellae</name>
    <dbReference type="NCBI Taxonomy" id="2231787"/>
    <lineage>
        <taxon>Bacteria</taxon>
        <taxon>Bacillati</taxon>
        <taxon>Actinomycetota</taxon>
        <taxon>Actinomycetes</taxon>
        <taxon>Streptosporangiales</taxon>
        <taxon>Thermomonosporaceae</taxon>
        <taxon>Actinomadura</taxon>
    </lineage>
</organism>
<dbReference type="InterPro" id="IPR001242">
    <property type="entry name" value="Condensation_dom"/>
</dbReference>
<dbReference type="EMBL" id="QLYX01000016">
    <property type="protein sequence ID" value="RAY11928.1"/>
    <property type="molecule type" value="Genomic_DNA"/>
</dbReference>
<evidence type="ECO:0000256" key="3">
    <source>
        <dbReference type="ARBA" id="ARBA00022553"/>
    </source>
</evidence>
<keyword evidence="7" id="KW-1185">Reference proteome</keyword>
<dbReference type="GO" id="GO:0008610">
    <property type="term" value="P:lipid biosynthetic process"/>
    <property type="evidence" value="ECO:0007669"/>
    <property type="project" value="UniProtKB-ARBA"/>
</dbReference>
<feature type="compositionally biased region" description="Basic and acidic residues" evidence="4">
    <location>
        <begin position="1054"/>
        <end position="1063"/>
    </location>
</feature>
<dbReference type="SUPFAM" id="SSF52777">
    <property type="entry name" value="CoA-dependent acyltransferases"/>
    <property type="match status" value="2"/>
</dbReference>
<dbReference type="InterPro" id="IPR025110">
    <property type="entry name" value="AMP-bd_C"/>
</dbReference>
<dbReference type="Pfam" id="PF00550">
    <property type="entry name" value="PP-binding"/>
    <property type="match status" value="1"/>
</dbReference>
<keyword evidence="3" id="KW-0597">Phosphoprotein</keyword>
<dbReference type="PROSITE" id="PS00455">
    <property type="entry name" value="AMP_BINDING"/>
    <property type="match status" value="1"/>
</dbReference>
<dbReference type="InterPro" id="IPR020845">
    <property type="entry name" value="AMP-binding_CS"/>
</dbReference>
<proteinExistence type="predicted"/>
<evidence type="ECO:0000259" key="5">
    <source>
        <dbReference type="PROSITE" id="PS50075"/>
    </source>
</evidence>
<evidence type="ECO:0000256" key="2">
    <source>
        <dbReference type="ARBA" id="ARBA00022450"/>
    </source>
</evidence>
<dbReference type="InterPro" id="IPR010071">
    <property type="entry name" value="AA_adenyl_dom"/>
</dbReference>